<evidence type="ECO:0000259" key="12">
    <source>
        <dbReference type="Pfam" id="PF02581"/>
    </source>
</evidence>
<evidence type="ECO:0000256" key="10">
    <source>
        <dbReference type="RuleBase" id="RU003826"/>
    </source>
</evidence>
<evidence type="ECO:0000256" key="3">
    <source>
        <dbReference type="ARBA" id="ARBA00022723"/>
    </source>
</evidence>
<dbReference type="Proteomes" id="UP000289200">
    <property type="component" value="Unassembled WGS sequence"/>
</dbReference>
<dbReference type="EMBL" id="UWOC01000141">
    <property type="protein sequence ID" value="VCU09157.1"/>
    <property type="molecule type" value="Genomic_DNA"/>
</dbReference>
<dbReference type="InterPro" id="IPR036206">
    <property type="entry name" value="ThiamineP_synth_sf"/>
</dbReference>
<dbReference type="EC" id="2.5.1.3" evidence="9"/>
<dbReference type="GO" id="GO:0000287">
    <property type="term" value="F:magnesium ion binding"/>
    <property type="evidence" value="ECO:0007669"/>
    <property type="project" value="UniProtKB-UniRule"/>
</dbReference>
<feature type="binding site" evidence="9">
    <location>
        <position position="137"/>
    </location>
    <ligand>
        <name>4-amino-2-methyl-5-(diphosphooxymethyl)pyrimidine</name>
        <dbReference type="ChEBI" id="CHEBI:57841"/>
    </ligand>
</feature>
<dbReference type="AlphaFoldDB" id="A0A3S4F9S8"/>
<comment type="catalytic activity">
    <reaction evidence="6 9 10">
        <text>4-methyl-5-(2-phosphooxyethyl)-thiazole + 4-amino-2-methyl-5-(diphosphooxymethyl)pyrimidine + H(+) = thiamine phosphate + diphosphate</text>
        <dbReference type="Rhea" id="RHEA:22328"/>
        <dbReference type="ChEBI" id="CHEBI:15378"/>
        <dbReference type="ChEBI" id="CHEBI:33019"/>
        <dbReference type="ChEBI" id="CHEBI:37575"/>
        <dbReference type="ChEBI" id="CHEBI:57841"/>
        <dbReference type="ChEBI" id="CHEBI:58296"/>
        <dbReference type="EC" id="2.5.1.3"/>
    </reaction>
</comment>
<keyword evidence="4 9" id="KW-0460">Magnesium</keyword>
<evidence type="ECO:0000256" key="2">
    <source>
        <dbReference type="ARBA" id="ARBA00022679"/>
    </source>
</evidence>
<feature type="binding site" evidence="9">
    <location>
        <position position="108"/>
    </location>
    <ligand>
        <name>4-amino-2-methyl-5-(diphosphooxymethyl)pyrimidine</name>
        <dbReference type="ChEBI" id="CHEBI:57841"/>
    </ligand>
</feature>
<feature type="domain" description="Thiamine phosphate synthase/TenI" evidence="12">
    <location>
        <begin position="8"/>
        <end position="193"/>
    </location>
</feature>
<dbReference type="GO" id="GO:0009229">
    <property type="term" value="P:thiamine diphosphate biosynthetic process"/>
    <property type="evidence" value="ECO:0007669"/>
    <property type="project" value="UniProtKB-UniRule"/>
</dbReference>
<keyword evidence="14" id="KW-1185">Reference proteome</keyword>
<evidence type="ECO:0000313" key="13">
    <source>
        <dbReference type="EMBL" id="VCU09157.1"/>
    </source>
</evidence>
<dbReference type="UniPathway" id="UPA00060">
    <property type="reaction ID" value="UER00141"/>
</dbReference>
<feature type="binding site" evidence="9">
    <location>
        <begin position="134"/>
        <end position="136"/>
    </location>
    <ligand>
        <name>2-[(2R,5Z)-2-carboxy-4-methylthiazol-5(2H)-ylidene]ethyl phosphate</name>
        <dbReference type="ChEBI" id="CHEBI:62899"/>
    </ligand>
</feature>
<dbReference type="OrthoDB" id="9810880at2"/>
<evidence type="ECO:0000256" key="6">
    <source>
        <dbReference type="ARBA" id="ARBA00047334"/>
    </source>
</evidence>
<protein>
    <recommendedName>
        <fullName evidence="9">Thiamine-phosphate synthase</fullName>
        <shortName evidence="9">TP synthase</shortName>
        <shortName evidence="9">TPS</shortName>
        <ecNumber evidence="9">2.5.1.3</ecNumber>
    </recommendedName>
    <alternativeName>
        <fullName evidence="9">Thiamine-phosphate pyrophosphorylase</fullName>
        <shortName evidence="9">TMP pyrophosphorylase</shortName>
        <shortName evidence="9">TMP-PPase</shortName>
    </alternativeName>
</protein>
<dbReference type="Gene3D" id="3.20.20.70">
    <property type="entry name" value="Aldolase class I"/>
    <property type="match status" value="1"/>
</dbReference>
<dbReference type="InterPro" id="IPR013785">
    <property type="entry name" value="Aldolase_TIM"/>
</dbReference>
<dbReference type="SUPFAM" id="SSF51391">
    <property type="entry name" value="Thiamin phosphate synthase"/>
    <property type="match status" value="1"/>
</dbReference>
<dbReference type="GO" id="GO:0004789">
    <property type="term" value="F:thiamine-phosphate diphosphorylase activity"/>
    <property type="evidence" value="ECO:0007669"/>
    <property type="project" value="UniProtKB-UniRule"/>
</dbReference>
<comment type="caution">
    <text evidence="13">The sequence shown here is derived from an EMBL/GenBank/DDBJ whole genome shotgun (WGS) entry which is preliminary data.</text>
</comment>
<comment type="pathway">
    <text evidence="1 9 11">Cofactor biosynthesis; thiamine diphosphate biosynthesis; thiamine phosphate from 4-amino-2-methyl-5-diphosphomethylpyrimidine and 4-methyl-5-(2-phosphoethyl)-thiazole: step 1/1.</text>
</comment>
<evidence type="ECO:0000256" key="9">
    <source>
        <dbReference type="HAMAP-Rule" id="MF_00097"/>
    </source>
</evidence>
<evidence type="ECO:0000256" key="7">
    <source>
        <dbReference type="ARBA" id="ARBA00047851"/>
    </source>
</evidence>
<dbReference type="CDD" id="cd00564">
    <property type="entry name" value="TMP_TenI"/>
    <property type="match status" value="1"/>
</dbReference>
<name>A0A3S4F9S8_9BRAD</name>
<keyword evidence="3 9" id="KW-0479">Metal-binding</keyword>
<comment type="similarity">
    <text evidence="9 10">Belongs to the thiamine-phosphate synthase family.</text>
</comment>
<keyword evidence="2 9" id="KW-0808">Transferase</keyword>
<evidence type="ECO:0000256" key="4">
    <source>
        <dbReference type="ARBA" id="ARBA00022842"/>
    </source>
</evidence>
<evidence type="ECO:0000256" key="5">
    <source>
        <dbReference type="ARBA" id="ARBA00022977"/>
    </source>
</evidence>
<comment type="cofactor">
    <cofactor evidence="9">
        <name>Mg(2+)</name>
        <dbReference type="ChEBI" id="CHEBI:18420"/>
    </cofactor>
    <text evidence="9">Binds 1 Mg(2+) ion per subunit.</text>
</comment>
<evidence type="ECO:0000256" key="8">
    <source>
        <dbReference type="ARBA" id="ARBA00047883"/>
    </source>
</evidence>
<dbReference type="PANTHER" id="PTHR20857:SF15">
    <property type="entry name" value="THIAMINE-PHOSPHATE SYNTHASE"/>
    <property type="match status" value="1"/>
</dbReference>
<organism evidence="13 14">
    <name type="scientific">Rhodoplanes serenus</name>
    <dbReference type="NCBI Taxonomy" id="200615"/>
    <lineage>
        <taxon>Bacteria</taxon>
        <taxon>Pseudomonadati</taxon>
        <taxon>Pseudomonadota</taxon>
        <taxon>Alphaproteobacteria</taxon>
        <taxon>Hyphomicrobiales</taxon>
        <taxon>Nitrobacteraceae</taxon>
        <taxon>Rhodoplanes</taxon>
    </lineage>
</organism>
<reference evidence="14" key="1">
    <citation type="submission" date="2018-10" db="EMBL/GenBank/DDBJ databases">
        <authorList>
            <person name="Peiro R."/>
            <person name="Begona"/>
            <person name="Cbmso G."/>
            <person name="Lopez M."/>
            <person name="Gonzalez S."/>
            <person name="Sacristan E."/>
            <person name="Castillo E."/>
        </authorList>
    </citation>
    <scope>NUCLEOTIDE SEQUENCE [LARGE SCALE GENOMIC DNA]</scope>
</reference>
<evidence type="ECO:0000256" key="11">
    <source>
        <dbReference type="RuleBase" id="RU004253"/>
    </source>
</evidence>
<dbReference type="PANTHER" id="PTHR20857">
    <property type="entry name" value="THIAMINE-PHOSPHATE PYROPHOSPHORYLASE"/>
    <property type="match status" value="1"/>
</dbReference>
<comment type="function">
    <text evidence="9">Condenses 4-methyl-5-(beta-hydroxyethyl)thiazole monophosphate (THZ-P) and 2-methyl-4-amino-5-hydroxymethyl pyrimidine pyrophosphate (HMP-PP) to form thiamine monophosphate (TMP).</text>
</comment>
<dbReference type="GO" id="GO:0009228">
    <property type="term" value="P:thiamine biosynthetic process"/>
    <property type="evidence" value="ECO:0007669"/>
    <property type="project" value="UniProtKB-KW"/>
</dbReference>
<accession>A0A3S4F9S8</accession>
<proteinExistence type="inferred from homology"/>
<dbReference type="HAMAP" id="MF_00097">
    <property type="entry name" value="TMP_synthase"/>
    <property type="match status" value="1"/>
</dbReference>
<evidence type="ECO:0000256" key="1">
    <source>
        <dbReference type="ARBA" id="ARBA00005165"/>
    </source>
</evidence>
<gene>
    <name evidence="13" type="primary">thiE_1</name>
    <name evidence="9" type="synonym">thiE</name>
    <name evidence="13" type="ORF">RHODGE_RHODGE_02331</name>
</gene>
<evidence type="ECO:0000313" key="14">
    <source>
        <dbReference type="Proteomes" id="UP000289200"/>
    </source>
</evidence>
<comment type="catalytic activity">
    <reaction evidence="7 9 10">
        <text>2-(2-carboxy-4-methylthiazol-5-yl)ethyl phosphate + 4-amino-2-methyl-5-(diphosphooxymethyl)pyrimidine + 2 H(+) = thiamine phosphate + CO2 + diphosphate</text>
        <dbReference type="Rhea" id="RHEA:47848"/>
        <dbReference type="ChEBI" id="CHEBI:15378"/>
        <dbReference type="ChEBI" id="CHEBI:16526"/>
        <dbReference type="ChEBI" id="CHEBI:33019"/>
        <dbReference type="ChEBI" id="CHEBI:37575"/>
        <dbReference type="ChEBI" id="CHEBI:57841"/>
        <dbReference type="ChEBI" id="CHEBI:62890"/>
        <dbReference type="EC" id="2.5.1.3"/>
    </reaction>
</comment>
<dbReference type="Pfam" id="PF02581">
    <property type="entry name" value="TMP-TENI"/>
    <property type="match status" value="1"/>
</dbReference>
<dbReference type="GO" id="GO:0005737">
    <property type="term" value="C:cytoplasm"/>
    <property type="evidence" value="ECO:0007669"/>
    <property type="project" value="TreeGrafter"/>
</dbReference>
<comment type="caution">
    <text evidence="9">Lacks conserved residue(s) required for the propagation of feature annotation.</text>
</comment>
<feature type="binding site" evidence="9">
    <location>
        <begin position="37"/>
        <end position="41"/>
    </location>
    <ligand>
        <name>4-amino-2-methyl-5-(diphosphooxymethyl)pyrimidine</name>
        <dbReference type="ChEBI" id="CHEBI:57841"/>
    </ligand>
</feature>
<feature type="binding site" evidence="9">
    <location>
        <position position="89"/>
    </location>
    <ligand>
        <name>Mg(2+)</name>
        <dbReference type="ChEBI" id="CHEBI:18420"/>
    </ligand>
</feature>
<feature type="binding site" evidence="9">
    <location>
        <position position="69"/>
    </location>
    <ligand>
        <name>4-amino-2-methyl-5-(diphosphooxymethyl)pyrimidine</name>
        <dbReference type="ChEBI" id="CHEBI:57841"/>
    </ligand>
</feature>
<feature type="binding site" evidence="9">
    <location>
        <position position="170"/>
    </location>
    <ligand>
        <name>2-[(2R,5Z)-2-carboxy-4-methylthiazol-5(2H)-ylidene]ethyl phosphate</name>
        <dbReference type="ChEBI" id="CHEBI:62899"/>
    </ligand>
</feature>
<sequence>MPVDLRLNAILDPERAGGRSLVDLARAVVAGGATLVQLRDKRGDTRPMVETARALLAVLTPLGVPLVINDRVDVALAAGAAGVHVGPDDMAIEDARALLGPGAIVGHSIKTVEQAESVPVGLIDYAGVGGVYTTLSKHNPAPPMGPEGFAAIRAVLRRRAPSLPVEGIAGIDETNAAAVIRAGGDGVAVIAALSLAADPEQAARRLRGVVDQALAGRVPA</sequence>
<dbReference type="InterPro" id="IPR022998">
    <property type="entry name" value="ThiamineP_synth_TenI"/>
</dbReference>
<comment type="catalytic activity">
    <reaction evidence="8 9 10">
        <text>2-[(2R,5Z)-2-carboxy-4-methylthiazol-5(2H)-ylidene]ethyl phosphate + 4-amino-2-methyl-5-(diphosphooxymethyl)pyrimidine + 2 H(+) = thiamine phosphate + CO2 + diphosphate</text>
        <dbReference type="Rhea" id="RHEA:47844"/>
        <dbReference type="ChEBI" id="CHEBI:15378"/>
        <dbReference type="ChEBI" id="CHEBI:16526"/>
        <dbReference type="ChEBI" id="CHEBI:33019"/>
        <dbReference type="ChEBI" id="CHEBI:37575"/>
        <dbReference type="ChEBI" id="CHEBI:57841"/>
        <dbReference type="ChEBI" id="CHEBI:62899"/>
        <dbReference type="EC" id="2.5.1.3"/>
    </reaction>
</comment>
<dbReference type="InterPro" id="IPR034291">
    <property type="entry name" value="TMP_synthase"/>
</dbReference>
<keyword evidence="5 9" id="KW-0784">Thiamine biosynthesis</keyword>
<dbReference type="NCBIfam" id="TIGR00693">
    <property type="entry name" value="thiE"/>
    <property type="match status" value="1"/>
</dbReference>
<feature type="binding site" evidence="9">
    <location>
        <position position="70"/>
    </location>
    <ligand>
        <name>Mg(2+)</name>
        <dbReference type="ChEBI" id="CHEBI:18420"/>
    </ligand>
</feature>